<comment type="similarity">
    <text evidence="2">Belongs to the TrbI/VirB10 family.</text>
</comment>
<gene>
    <name evidence="8" type="ORF">ISP19_19505</name>
</gene>
<dbReference type="InterPro" id="IPR042217">
    <property type="entry name" value="T4SS_VirB10/TrbI"/>
</dbReference>
<evidence type="ECO:0000256" key="4">
    <source>
        <dbReference type="ARBA" id="ARBA00022989"/>
    </source>
</evidence>
<feature type="transmembrane region" description="Helical" evidence="7">
    <location>
        <begin position="29"/>
        <end position="48"/>
    </location>
</feature>
<evidence type="ECO:0000256" key="2">
    <source>
        <dbReference type="ARBA" id="ARBA00010265"/>
    </source>
</evidence>
<protein>
    <submittedName>
        <fullName evidence="8">Conjugal transfer protein TrbI</fullName>
    </submittedName>
</protein>
<dbReference type="RefSeq" id="WP_204684085.1">
    <property type="nucleotide sequence ID" value="NZ_BSNR01000014.1"/>
</dbReference>
<evidence type="ECO:0000256" key="7">
    <source>
        <dbReference type="SAM" id="Phobius"/>
    </source>
</evidence>
<keyword evidence="4 7" id="KW-1133">Transmembrane helix</keyword>
<feature type="region of interest" description="Disordered" evidence="6">
    <location>
        <begin position="144"/>
        <end position="191"/>
    </location>
</feature>
<comment type="subcellular location">
    <subcellularLocation>
        <location evidence="1">Membrane</location>
        <topology evidence="1">Single-pass membrane protein</topology>
    </subcellularLocation>
</comment>
<evidence type="ECO:0000256" key="3">
    <source>
        <dbReference type="ARBA" id="ARBA00022692"/>
    </source>
</evidence>
<sequence length="401" mass="42895">MDRNEFDPLSDKRPPAKASGVRRVNNMPLMIVCGVIVVFIVLIVMVAAERASKVKRTAGTEIGRLDKAMADQVLGAAAGRTGGIVDADIKEPSLPIAVVDDPDQPPFPPGKGDPEMDALRASRMAMLQKAISASMQVSTAIPKNNTKSQASAVQAGGANDPARIPQNGTQDDHASDASRNGVEFSDGNEDKADRWRLDHTVEAPRTPFELRAGFVIPAVLMSGINSELPGQIIGQVSQDVYDTPTGKYKLIPQGTRLVGTYNSQVVYGQSRVLVAWQRLVFPDGKALDIGSMPGADGAGYAGFGDKVNNHYLRIFGSALLLSGIVAGVNSSQTNPANDPFGTSTNTLLTQAIAQQMGTVATEMVRKNINIAPTLEIRPGYRFNVMVVKDLTFAKPYQPFDY</sequence>
<reference evidence="8" key="1">
    <citation type="submission" date="2020-10" db="EMBL/GenBank/DDBJ databases">
        <title>Phylogeny of dyella-like bacteria.</title>
        <authorList>
            <person name="Fu J."/>
        </authorList>
    </citation>
    <scope>NUCLEOTIDE SEQUENCE</scope>
    <source>
        <strain evidence="8">DHOC52</strain>
    </source>
</reference>
<dbReference type="Gene3D" id="2.40.128.260">
    <property type="entry name" value="Type IV secretion system, VirB10/TraB/TrbI"/>
    <property type="match status" value="1"/>
</dbReference>
<dbReference type="EMBL" id="JADIKE010000039">
    <property type="protein sequence ID" value="MBM7127569.1"/>
    <property type="molecule type" value="Genomic_DNA"/>
</dbReference>
<keyword evidence="9" id="KW-1185">Reference proteome</keyword>
<dbReference type="CDD" id="cd16429">
    <property type="entry name" value="VirB10"/>
    <property type="match status" value="1"/>
</dbReference>
<evidence type="ECO:0000313" key="8">
    <source>
        <dbReference type="EMBL" id="MBM7127569.1"/>
    </source>
</evidence>
<evidence type="ECO:0000256" key="1">
    <source>
        <dbReference type="ARBA" id="ARBA00004167"/>
    </source>
</evidence>
<organism evidence="8 9">
    <name type="scientific">Dyella flava</name>
    <dbReference type="NCBI Taxonomy" id="1920170"/>
    <lineage>
        <taxon>Bacteria</taxon>
        <taxon>Pseudomonadati</taxon>
        <taxon>Pseudomonadota</taxon>
        <taxon>Gammaproteobacteria</taxon>
        <taxon>Lysobacterales</taxon>
        <taxon>Rhodanobacteraceae</taxon>
        <taxon>Dyella</taxon>
    </lineage>
</organism>
<comment type="caution">
    <text evidence="8">The sequence shown here is derived from an EMBL/GenBank/DDBJ whole genome shotgun (WGS) entry which is preliminary data.</text>
</comment>
<keyword evidence="3 7" id="KW-0812">Transmembrane</keyword>
<dbReference type="Proteomes" id="UP001430149">
    <property type="component" value="Unassembled WGS sequence"/>
</dbReference>
<name>A0ABS2K8V7_9GAMM</name>
<proteinExistence type="inferred from homology"/>
<evidence type="ECO:0000256" key="6">
    <source>
        <dbReference type="SAM" id="MobiDB-lite"/>
    </source>
</evidence>
<dbReference type="InterPro" id="IPR005498">
    <property type="entry name" value="T4SS_VirB10/TraB/TrbI"/>
</dbReference>
<evidence type="ECO:0000256" key="5">
    <source>
        <dbReference type="ARBA" id="ARBA00023136"/>
    </source>
</evidence>
<keyword evidence="5 7" id="KW-0472">Membrane</keyword>
<accession>A0ABS2K8V7</accession>
<dbReference type="Pfam" id="PF03743">
    <property type="entry name" value="TrbI"/>
    <property type="match status" value="1"/>
</dbReference>
<evidence type="ECO:0000313" key="9">
    <source>
        <dbReference type="Proteomes" id="UP001430149"/>
    </source>
</evidence>